<dbReference type="Proteomes" id="UP000789759">
    <property type="component" value="Unassembled WGS sequence"/>
</dbReference>
<comment type="caution">
    <text evidence="1">The sequence shown here is derived from an EMBL/GenBank/DDBJ whole genome shotgun (WGS) entry which is preliminary data.</text>
</comment>
<evidence type="ECO:0000313" key="2">
    <source>
        <dbReference type="Proteomes" id="UP000789759"/>
    </source>
</evidence>
<proteinExistence type="predicted"/>
<protein>
    <submittedName>
        <fullName evidence="1">17375_t:CDS:1</fullName>
    </submittedName>
</protein>
<gene>
    <name evidence="1" type="ORF">CPELLU_LOCUS21846</name>
</gene>
<keyword evidence="2" id="KW-1185">Reference proteome</keyword>
<accession>A0A9N9KKK7</accession>
<evidence type="ECO:0000313" key="1">
    <source>
        <dbReference type="EMBL" id="CAG8839358.1"/>
    </source>
</evidence>
<dbReference type="OrthoDB" id="2410897at2759"/>
<dbReference type="PANTHER" id="PTHR35385:SF2">
    <property type="entry name" value="PROTEIN B, PUTATIVE-RELATED"/>
    <property type="match status" value="1"/>
</dbReference>
<organism evidence="1 2">
    <name type="scientific">Cetraspora pellucida</name>
    <dbReference type="NCBI Taxonomy" id="1433469"/>
    <lineage>
        <taxon>Eukaryota</taxon>
        <taxon>Fungi</taxon>
        <taxon>Fungi incertae sedis</taxon>
        <taxon>Mucoromycota</taxon>
        <taxon>Glomeromycotina</taxon>
        <taxon>Glomeromycetes</taxon>
        <taxon>Diversisporales</taxon>
        <taxon>Gigasporaceae</taxon>
        <taxon>Cetraspora</taxon>
    </lineage>
</organism>
<dbReference type="PANTHER" id="PTHR35385">
    <property type="entry name" value="PROTEIN B, PUTATIVE-RELATED-RELATED"/>
    <property type="match status" value="1"/>
</dbReference>
<feature type="non-terminal residue" evidence="1">
    <location>
        <position position="1"/>
    </location>
</feature>
<dbReference type="AlphaFoldDB" id="A0A9N9KKK7"/>
<dbReference type="EMBL" id="CAJVQA010086912">
    <property type="protein sequence ID" value="CAG8839358.1"/>
    <property type="molecule type" value="Genomic_DNA"/>
</dbReference>
<reference evidence="1" key="1">
    <citation type="submission" date="2021-06" db="EMBL/GenBank/DDBJ databases">
        <authorList>
            <person name="Kallberg Y."/>
            <person name="Tangrot J."/>
            <person name="Rosling A."/>
        </authorList>
    </citation>
    <scope>NUCLEOTIDE SEQUENCE</scope>
    <source>
        <strain evidence="1">FL966</strain>
    </source>
</reference>
<name>A0A9N9KKK7_9GLOM</name>
<sequence>VLADRAICPHKYDVYNLYKKYLNKSVGAQNGKEMFLRLAEEVEEFNTNNKPNQPFILVIVTNLMRHCHSLQQASELVYIDATAGLDNLNTPLTVISTSTPIGGLPLAAILTSDETASTLTSALEALKCIMPSTAFGGRGSITGPQVIITDDS</sequence>
<feature type="non-terminal residue" evidence="1">
    <location>
        <position position="152"/>
    </location>
</feature>